<dbReference type="SUPFAM" id="SSF53474">
    <property type="entry name" value="alpha/beta-Hydrolases"/>
    <property type="match status" value="1"/>
</dbReference>
<dbReference type="InterPro" id="IPR012354">
    <property type="entry name" value="Esterase_lipase"/>
</dbReference>
<evidence type="ECO:0000313" key="3">
    <source>
        <dbReference type="EMBL" id="MCF6138661.1"/>
    </source>
</evidence>
<comment type="caution">
    <text evidence="3">The sequence shown here is derived from an EMBL/GenBank/DDBJ whole genome shotgun (WGS) entry which is preliminary data.</text>
</comment>
<organism evidence="3 4">
    <name type="scientific">Pseudalkalibacillus berkeleyi</name>
    <dbReference type="NCBI Taxonomy" id="1069813"/>
    <lineage>
        <taxon>Bacteria</taxon>
        <taxon>Bacillati</taxon>
        <taxon>Bacillota</taxon>
        <taxon>Bacilli</taxon>
        <taxon>Bacillales</taxon>
        <taxon>Fictibacillaceae</taxon>
        <taxon>Pseudalkalibacillus</taxon>
    </lineage>
</organism>
<dbReference type="PANTHER" id="PTHR43798">
    <property type="entry name" value="MONOACYLGLYCEROL LIPASE"/>
    <property type="match status" value="1"/>
</dbReference>
<dbReference type="InterPro" id="IPR029058">
    <property type="entry name" value="AB_hydrolase_fold"/>
</dbReference>
<evidence type="ECO:0000313" key="4">
    <source>
        <dbReference type="Proteomes" id="UP001649381"/>
    </source>
</evidence>
<sequence length="238" mass="27356">MIGCLCLHGFTGGPYEVEPIVRYLRENTDWIVESPTFPGHDTGGRMKYVSFDKWIQTAEMELRALERQCDTIYIIGFSMGGMIAGYLSASHKVDKLVLMSAAAYYVSPCQLLQDIKAMVIDLSKGKIKDNELFQRYLRKFKMTPMSMTFQFRKLIHNLRPYIKKIETPTLILQGECDGVVPKKSAQYIYDSIQSKKKQLVFLPQSKHIICQDIEQEDVIHHVFHFLTDTEAIEGEETS</sequence>
<gene>
    <name evidence="3" type="ORF">L2716_13065</name>
</gene>
<dbReference type="Proteomes" id="UP001649381">
    <property type="component" value="Unassembled WGS sequence"/>
</dbReference>
<dbReference type="PANTHER" id="PTHR43798:SF31">
    <property type="entry name" value="AB HYDROLASE SUPERFAMILY PROTEIN YCLE"/>
    <property type="match status" value="1"/>
</dbReference>
<keyword evidence="1 3" id="KW-0378">Hydrolase</keyword>
<protein>
    <submittedName>
        <fullName evidence="3">Alpha/beta fold hydrolase</fullName>
    </submittedName>
</protein>
<dbReference type="RefSeq" id="WP_236336060.1">
    <property type="nucleotide sequence ID" value="NZ_JAKIJS010000001.1"/>
</dbReference>
<accession>A0ABS9H3H8</accession>
<feature type="domain" description="Serine aminopeptidase S33" evidence="2">
    <location>
        <begin position="39"/>
        <end position="212"/>
    </location>
</feature>
<name>A0ABS9H3H8_9BACL</name>
<dbReference type="InterPro" id="IPR050266">
    <property type="entry name" value="AB_hydrolase_sf"/>
</dbReference>
<dbReference type="Gene3D" id="3.40.50.1820">
    <property type="entry name" value="alpha/beta hydrolase"/>
    <property type="match status" value="1"/>
</dbReference>
<dbReference type="EMBL" id="JAKIJS010000001">
    <property type="protein sequence ID" value="MCF6138661.1"/>
    <property type="molecule type" value="Genomic_DNA"/>
</dbReference>
<keyword evidence="4" id="KW-1185">Reference proteome</keyword>
<evidence type="ECO:0000256" key="1">
    <source>
        <dbReference type="ARBA" id="ARBA00022801"/>
    </source>
</evidence>
<proteinExistence type="predicted"/>
<reference evidence="3 4" key="1">
    <citation type="submission" date="2022-01" db="EMBL/GenBank/DDBJ databases">
        <title>Alkalihalobacillus sp. EGI L200015, a novel bacterium isolated from a salt lake sediment.</title>
        <authorList>
            <person name="Gao L."/>
            <person name="Fang B.-Z."/>
            <person name="Li W.-J."/>
        </authorList>
    </citation>
    <scope>NUCLEOTIDE SEQUENCE [LARGE SCALE GENOMIC DNA]</scope>
    <source>
        <strain evidence="3 4">KCTC 12718</strain>
    </source>
</reference>
<dbReference type="GO" id="GO:0016787">
    <property type="term" value="F:hydrolase activity"/>
    <property type="evidence" value="ECO:0007669"/>
    <property type="project" value="UniProtKB-KW"/>
</dbReference>
<evidence type="ECO:0000259" key="2">
    <source>
        <dbReference type="Pfam" id="PF12146"/>
    </source>
</evidence>
<dbReference type="Pfam" id="PF12146">
    <property type="entry name" value="Hydrolase_4"/>
    <property type="match status" value="1"/>
</dbReference>
<dbReference type="InterPro" id="IPR022742">
    <property type="entry name" value="Hydrolase_4"/>
</dbReference>
<dbReference type="PIRSF" id="PIRSF017388">
    <property type="entry name" value="Esterase_lipase"/>
    <property type="match status" value="1"/>
</dbReference>